<sequence>MTIQWTVIATFLYLELLFIFLLLLPFISPKIWQYIFQSRIFRVIAAKANMYFTIFVIVLILFFLDSVREMMKYSHKSTKDYEAELQLNMKLFRSQRNYYISGFTVFLWLVIRRLIVLILEEAELLDENETAMKRAQSATETFQKLQRKEENEVR</sequence>
<evidence type="ECO:0000259" key="6">
    <source>
        <dbReference type="Pfam" id="PF05529"/>
    </source>
</evidence>
<dbReference type="GO" id="GO:0070973">
    <property type="term" value="P:protein localization to endoplasmic reticulum exit site"/>
    <property type="evidence" value="ECO:0007669"/>
    <property type="project" value="UniProtKB-UniRule"/>
</dbReference>
<evidence type="ECO:0000256" key="3">
    <source>
        <dbReference type="ARBA" id="ARBA00022989"/>
    </source>
</evidence>
<feature type="transmembrane region" description="Helical" evidence="5">
    <location>
        <begin position="7"/>
        <end position="28"/>
    </location>
</feature>
<proteinExistence type="inferred from homology"/>
<comment type="similarity">
    <text evidence="5">Belongs to the BCAP29/BCAP31 family.</text>
</comment>
<gene>
    <name evidence="7" type="ORF">X975_24688</name>
</gene>
<evidence type="ECO:0000256" key="1">
    <source>
        <dbReference type="ARBA" id="ARBA00004141"/>
    </source>
</evidence>
<keyword evidence="5" id="KW-0256">Endoplasmic reticulum</keyword>
<name>A0A087U9N2_STEMI</name>
<keyword evidence="2 5" id="KW-0812">Transmembrane</keyword>
<feature type="transmembrane region" description="Helical" evidence="5">
    <location>
        <begin position="98"/>
        <end position="119"/>
    </location>
</feature>
<dbReference type="PANTHER" id="PTHR12701">
    <property type="entry name" value="BCR-ASSOCIATED PROTEIN, BAP"/>
    <property type="match status" value="1"/>
</dbReference>
<evidence type="ECO:0000313" key="8">
    <source>
        <dbReference type="Proteomes" id="UP000054359"/>
    </source>
</evidence>
<dbReference type="STRING" id="407821.A0A087U9N2"/>
<keyword evidence="8" id="KW-1185">Reference proteome</keyword>
<keyword evidence="3 5" id="KW-1133">Transmembrane helix</keyword>
<dbReference type="Proteomes" id="UP000054359">
    <property type="component" value="Unassembled WGS sequence"/>
</dbReference>
<evidence type="ECO:0000256" key="4">
    <source>
        <dbReference type="ARBA" id="ARBA00023136"/>
    </source>
</evidence>
<evidence type="ECO:0000256" key="5">
    <source>
        <dbReference type="RuleBase" id="RU367026"/>
    </source>
</evidence>
<keyword evidence="7" id="KW-0675">Receptor</keyword>
<dbReference type="EMBL" id="KK118863">
    <property type="protein sequence ID" value="KFM74071.1"/>
    <property type="molecule type" value="Genomic_DNA"/>
</dbReference>
<feature type="transmembrane region" description="Helical" evidence="5">
    <location>
        <begin position="48"/>
        <end position="67"/>
    </location>
</feature>
<feature type="non-terminal residue" evidence="7">
    <location>
        <position position="154"/>
    </location>
</feature>
<organism evidence="7 8">
    <name type="scientific">Stegodyphus mimosarum</name>
    <name type="common">African social velvet spider</name>
    <dbReference type="NCBI Taxonomy" id="407821"/>
    <lineage>
        <taxon>Eukaryota</taxon>
        <taxon>Metazoa</taxon>
        <taxon>Ecdysozoa</taxon>
        <taxon>Arthropoda</taxon>
        <taxon>Chelicerata</taxon>
        <taxon>Arachnida</taxon>
        <taxon>Araneae</taxon>
        <taxon>Araneomorphae</taxon>
        <taxon>Entelegynae</taxon>
        <taxon>Eresoidea</taxon>
        <taxon>Eresidae</taxon>
        <taxon>Stegodyphus</taxon>
    </lineage>
</organism>
<dbReference type="OMA" id="PRRWNQF"/>
<dbReference type="GO" id="GO:0006886">
    <property type="term" value="P:intracellular protein transport"/>
    <property type="evidence" value="ECO:0007669"/>
    <property type="project" value="UniProtKB-UniRule"/>
</dbReference>
<dbReference type="InterPro" id="IPR040463">
    <property type="entry name" value="BAP29/BAP31_N"/>
</dbReference>
<dbReference type="GO" id="GO:0006888">
    <property type="term" value="P:endoplasmic reticulum to Golgi vesicle-mediated transport"/>
    <property type="evidence" value="ECO:0007669"/>
    <property type="project" value="UniProtKB-UniRule"/>
</dbReference>
<protein>
    <recommendedName>
        <fullName evidence="5">Endoplasmic reticulum transmembrane protein</fullName>
    </recommendedName>
</protein>
<keyword evidence="5" id="KW-0931">ER-Golgi transport</keyword>
<keyword evidence="4 5" id="KW-0472">Membrane</keyword>
<dbReference type="OrthoDB" id="435607at2759"/>
<evidence type="ECO:0000256" key="2">
    <source>
        <dbReference type="ARBA" id="ARBA00022692"/>
    </source>
</evidence>
<comment type="function">
    <text evidence="5">May play a role in anterograde transport of membrane proteins from the endoplasmic reticulum to the Golgi.</text>
</comment>
<evidence type="ECO:0000313" key="7">
    <source>
        <dbReference type="EMBL" id="KFM74071.1"/>
    </source>
</evidence>
<accession>A0A087U9N2</accession>
<reference evidence="7 8" key="1">
    <citation type="submission" date="2013-11" db="EMBL/GenBank/DDBJ databases">
        <title>Genome sequencing of Stegodyphus mimosarum.</title>
        <authorList>
            <person name="Bechsgaard J."/>
        </authorList>
    </citation>
    <scope>NUCLEOTIDE SEQUENCE [LARGE SCALE GENOMIC DNA]</scope>
</reference>
<dbReference type="InterPro" id="IPR008417">
    <property type="entry name" value="BAP29/BAP31"/>
</dbReference>
<dbReference type="AlphaFoldDB" id="A0A087U9N2"/>
<dbReference type="GO" id="GO:0005789">
    <property type="term" value="C:endoplasmic reticulum membrane"/>
    <property type="evidence" value="ECO:0007669"/>
    <property type="project" value="UniProtKB-SubCell"/>
</dbReference>
<keyword evidence="5" id="KW-0813">Transport</keyword>
<dbReference type="Pfam" id="PF05529">
    <property type="entry name" value="Bap31"/>
    <property type="match status" value="1"/>
</dbReference>
<dbReference type="PANTHER" id="PTHR12701:SF20">
    <property type="entry name" value="ENDOPLASMIC RETICULUM TRANSMEMBRANE PROTEIN"/>
    <property type="match status" value="1"/>
</dbReference>
<feature type="domain" description="BAP29/BAP31 transmembrane" evidence="6">
    <location>
        <begin position="1"/>
        <end position="130"/>
    </location>
</feature>
<comment type="subcellular location">
    <subcellularLocation>
        <location evidence="5">Endoplasmic reticulum membrane</location>
        <topology evidence="5">Multi-pass membrane protein</topology>
    </subcellularLocation>
    <subcellularLocation>
        <location evidence="1">Membrane</location>
        <topology evidence="1">Multi-pass membrane protein</topology>
    </subcellularLocation>
</comment>
<keyword evidence="5" id="KW-0653">Protein transport</keyword>